<reference evidence="1 2" key="1">
    <citation type="submission" date="2024-09" db="EMBL/GenBank/DDBJ databases">
        <authorList>
            <person name="Sun Q."/>
            <person name="Mori K."/>
        </authorList>
    </citation>
    <scope>NUCLEOTIDE SEQUENCE [LARGE SCALE GENOMIC DNA]</scope>
    <source>
        <strain evidence="1 2">NCAIM B.02415</strain>
    </source>
</reference>
<comment type="caution">
    <text evidence="1">The sequence shown here is derived from an EMBL/GenBank/DDBJ whole genome shotgun (WGS) entry which is preliminary data.</text>
</comment>
<dbReference type="Proteomes" id="UP001589828">
    <property type="component" value="Unassembled WGS sequence"/>
</dbReference>
<evidence type="ECO:0000313" key="2">
    <source>
        <dbReference type="Proteomes" id="UP001589828"/>
    </source>
</evidence>
<organism evidence="1 2">
    <name type="scientific">Mucilaginibacter angelicae</name>
    <dbReference type="NCBI Taxonomy" id="869718"/>
    <lineage>
        <taxon>Bacteria</taxon>
        <taxon>Pseudomonadati</taxon>
        <taxon>Bacteroidota</taxon>
        <taxon>Sphingobacteriia</taxon>
        <taxon>Sphingobacteriales</taxon>
        <taxon>Sphingobacteriaceae</taxon>
        <taxon>Mucilaginibacter</taxon>
    </lineage>
</organism>
<proteinExistence type="predicted"/>
<accession>A0ABV6L501</accession>
<protein>
    <submittedName>
        <fullName evidence="1">Uncharacterized protein</fullName>
    </submittedName>
</protein>
<gene>
    <name evidence="1" type="ORF">ACFFGT_09875</name>
</gene>
<sequence>MKNDQTFSQQQQKAIDYIRSLEIETFDGQELDTRAASIAETGENEAGFVDAGSLTSFVAGLTITHKEDTLNSTLLAQLAANKAFNREEQTKEWYGKYHEVLENVGWVISAFQFTEYETSASSFTVEKVVIEILTAIATQSEILIAIKMLEALKNASADSKPFKIWDSSSHDAVNGNFQIGTCLESDGNVAMSLGAFHFKATEVKSTFLWFNYARTSIKLYKGAQQVVLNEQIYSVVRKMIIEKLGNNAVNYVANLEI</sequence>
<name>A0ABV6L501_9SPHI</name>
<keyword evidence="2" id="KW-1185">Reference proteome</keyword>
<dbReference type="EMBL" id="JBHLTS010000021">
    <property type="protein sequence ID" value="MFC0514511.1"/>
    <property type="molecule type" value="Genomic_DNA"/>
</dbReference>
<dbReference type="RefSeq" id="WP_377022359.1">
    <property type="nucleotide sequence ID" value="NZ_JBHLTS010000021.1"/>
</dbReference>
<evidence type="ECO:0000313" key="1">
    <source>
        <dbReference type="EMBL" id="MFC0514511.1"/>
    </source>
</evidence>